<evidence type="ECO:0000256" key="5">
    <source>
        <dbReference type="ARBA" id="ARBA00022989"/>
    </source>
</evidence>
<feature type="region of interest" description="Disordered" evidence="9">
    <location>
        <begin position="1"/>
        <end position="31"/>
    </location>
</feature>
<dbReference type="PANTHER" id="PTHR23507:SF40">
    <property type="entry name" value="TETRACYCLINE-EFFLUX TRANSPORTER"/>
    <property type="match status" value="1"/>
</dbReference>
<keyword evidence="3" id="KW-0547">Nucleotide-binding</keyword>
<dbReference type="SUPFAM" id="SSF54197">
    <property type="entry name" value="HIT-like"/>
    <property type="match status" value="1"/>
</dbReference>
<dbReference type="InterPro" id="IPR039383">
    <property type="entry name" value="FHIT"/>
</dbReference>
<dbReference type="PROSITE" id="PS00892">
    <property type="entry name" value="HIT_1"/>
    <property type="match status" value="1"/>
</dbReference>
<keyword evidence="4" id="KW-0378">Hydrolase</keyword>
<organism evidence="13 14">
    <name type="scientific">Neonectria punicea</name>
    <dbReference type="NCBI Taxonomy" id="979145"/>
    <lineage>
        <taxon>Eukaryota</taxon>
        <taxon>Fungi</taxon>
        <taxon>Dikarya</taxon>
        <taxon>Ascomycota</taxon>
        <taxon>Pezizomycotina</taxon>
        <taxon>Sordariomycetes</taxon>
        <taxon>Hypocreomycetidae</taxon>
        <taxon>Hypocreales</taxon>
        <taxon>Nectriaceae</taxon>
        <taxon>Neonectria</taxon>
    </lineage>
</organism>
<evidence type="ECO:0000256" key="1">
    <source>
        <dbReference type="ARBA" id="ARBA00004141"/>
    </source>
</evidence>
<evidence type="ECO:0000256" key="9">
    <source>
        <dbReference type="SAM" id="MobiDB-lite"/>
    </source>
</evidence>
<dbReference type="InterPro" id="IPR019808">
    <property type="entry name" value="Histidine_triad_CS"/>
</dbReference>
<keyword evidence="14" id="KW-1185">Reference proteome</keyword>
<feature type="transmembrane region" description="Helical" evidence="10">
    <location>
        <begin position="142"/>
        <end position="161"/>
    </location>
</feature>
<sequence length="750" mass="81410">MARAKQTGGNSATATPTAFATTNPTTEDNERTRLLNNDNQDTYIEFGADAAEGGWDGYKDFEDLPWWRRPSVVWLLGPFAIFTLAFGGVIVPRLNLILDLVCKQYFADQKIHNPDTVFNPMLLGSDNPQCAIPEVQRNVATFMLVMSFITGLLSAVVAPRIGHLSDRYGRTRLLALASVGGVCAEFITILVARYPNAINYRWLLLGSIFDGMTGSFTAGSIMSQSYTSDCTPPSKRGVSMGRLHACLFSGLAFGPLLAGYLVKWTGSLLSVFYVVLGCHIVFILVVAFIVPESLSKQKQLAAREKWDKEQEMRAQVGSTSWLATIQTVNPFAPLKILWPRGPGTSPALRRNLVALAINDTIILGSSMSAGAVIILYSGFTFHWGTFESSTFVSALSMVRVVVLMGVFPVINYFGRTRPTARRSRLGLPPAETHVGADHLDIWVLRAALVSDILGSVGYSLARSDGVFFASGMVTAIGGLGGATSQAMITKHVPTECVGQILGAVGMLHALTRVVGPVLFNGLYAATVGVFPQAIFVLLAVTFVFALATSFFLKAHVRWEEEPQGEPEEPLDPGLIFLDGEDQVFLTTPYSFALVNLKPLIAGHILVCPHAPHQRITDLTPEETADLFTTVQLTQRLLARAYFPRPVPDAGSFSVAVQDGAAAGQTVPHVHVHVIPRQPGDLGTPDVVYVKMAGEEGNVGGALWDREMRRRPAPGGGLPRVDDDDRHPRGEEEMLEEAERYKALLRGMGIE</sequence>
<keyword evidence="5 10" id="KW-1133">Transmembrane helix</keyword>
<feature type="transmembrane region" description="Helical" evidence="10">
    <location>
        <begin position="391"/>
        <end position="414"/>
    </location>
</feature>
<feature type="transmembrane region" description="Helical" evidence="10">
    <location>
        <begin position="243"/>
        <end position="262"/>
    </location>
</feature>
<feature type="short sequence motif" description="Histidine triad motif" evidence="8">
    <location>
        <begin position="668"/>
        <end position="672"/>
    </location>
</feature>
<evidence type="ECO:0000256" key="7">
    <source>
        <dbReference type="ARBA" id="ARBA00023180"/>
    </source>
</evidence>
<dbReference type="InterPro" id="IPR036265">
    <property type="entry name" value="HIT-like_sf"/>
</dbReference>
<dbReference type="InterPro" id="IPR011146">
    <property type="entry name" value="HIT-like"/>
</dbReference>
<dbReference type="InterPro" id="IPR020846">
    <property type="entry name" value="MFS_dom"/>
</dbReference>
<feature type="transmembrane region" description="Helical" evidence="10">
    <location>
        <begin position="173"/>
        <end position="194"/>
    </location>
</feature>
<feature type="region of interest" description="Disordered" evidence="9">
    <location>
        <begin position="707"/>
        <end position="733"/>
    </location>
</feature>
<feature type="transmembrane region" description="Helical" evidence="10">
    <location>
        <begin position="352"/>
        <end position="379"/>
    </location>
</feature>
<dbReference type="PANTHER" id="PTHR23507">
    <property type="entry name" value="ZGC:174356"/>
    <property type="match status" value="1"/>
</dbReference>
<feature type="transmembrane region" description="Helical" evidence="10">
    <location>
        <begin position="268"/>
        <end position="290"/>
    </location>
</feature>
<evidence type="ECO:0000259" key="11">
    <source>
        <dbReference type="PROSITE" id="PS50850"/>
    </source>
</evidence>
<keyword evidence="6 10" id="KW-0472">Membrane</keyword>
<evidence type="ECO:0000313" key="14">
    <source>
        <dbReference type="Proteomes" id="UP001498476"/>
    </source>
</evidence>
<dbReference type="EMBL" id="JAZAVJ010000262">
    <property type="protein sequence ID" value="KAK7403129.1"/>
    <property type="molecule type" value="Genomic_DNA"/>
</dbReference>
<dbReference type="InterPro" id="IPR036259">
    <property type="entry name" value="MFS_trans_sf"/>
</dbReference>
<feature type="transmembrane region" description="Helical" evidence="10">
    <location>
        <begin position="500"/>
        <end position="523"/>
    </location>
</feature>
<dbReference type="Pfam" id="PF01230">
    <property type="entry name" value="HIT"/>
    <property type="match status" value="1"/>
</dbReference>
<feature type="transmembrane region" description="Helical" evidence="10">
    <location>
        <begin position="529"/>
        <end position="552"/>
    </location>
</feature>
<dbReference type="Pfam" id="PF07690">
    <property type="entry name" value="MFS_1"/>
    <property type="match status" value="2"/>
</dbReference>
<dbReference type="SUPFAM" id="SSF103473">
    <property type="entry name" value="MFS general substrate transporter"/>
    <property type="match status" value="1"/>
</dbReference>
<comment type="subcellular location">
    <subcellularLocation>
        <location evidence="1">Membrane</location>
        <topology evidence="1">Multi-pass membrane protein</topology>
    </subcellularLocation>
</comment>
<dbReference type="Proteomes" id="UP001498476">
    <property type="component" value="Unassembled WGS sequence"/>
</dbReference>
<evidence type="ECO:0000259" key="12">
    <source>
        <dbReference type="PROSITE" id="PS51084"/>
    </source>
</evidence>
<keyword evidence="2 10" id="KW-0812">Transmembrane</keyword>
<evidence type="ECO:0000256" key="3">
    <source>
        <dbReference type="ARBA" id="ARBA00022741"/>
    </source>
</evidence>
<evidence type="ECO:0000256" key="10">
    <source>
        <dbReference type="SAM" id="Phobius"/>
    </source>
</evidence>
<dbReference type="CDD" id="cd01275">
    <property type="entry name" value="FHIT"/>
    <property type="match status" value="1"/>
</dbReference>
<feature type="domain" description="Major facilitator superfamily (MFS) profile" evidence="11">
    <location>
        <begin position="73"/>
        <end position="557"/>
    </location>
</feature>
<evidence type="ECO:0000256" key="4">
    <source>
        <dbReference type="ARBA" id="ARBA00022801"/>
    </source>
</evidence>
<dbReference type="Gene3D" id="1.20.1250.20">
    <property type="entry name" value="MFS general substrate transporter like domains"/>
    <property type="match status" value="1"/>
</dbReference>
<feature type="compositionally biased region" description="Low complexity" evidence="9">
    <location>
        <begin position="12"/>
        <end position="26"/>
    </location>
</feature>
<comment type="caution">
    <text evidence="13">The sequence shown here is derived from an EMBL/GenBank/DDBJ whole genome shotgun (WGS) entry which is preliminary data.</text>
</comment>
<evidence type="ECO:0008006" key="15">
    <source>
        <dbReference type="Google" id="ProtNLM"/>
    </source>
</evidence>
<dbReference type="Gene3D" id="3.30.428.10">
    <property type="entry name" value="HIT-like"/>
    <property type="match status" value="1"/>
</dbReference>
<feature type="compositionally biased region" description="Basic and acidic residues" evidence="9">
    <location>
        <begin position="719"/>
        <end position="733"/>
    </location>
</feature>
<dbReference type="PROSITE" id="PS51084">
    <property type="entry name" value="HIT_2"/>
    <property type="match status" value="1"/>
</dbReference>
<feature type="transmembrane region" description="Helical" evidence="10">
    <location>
        <begin position="200"/>
        <end position="222"/>
    </location>
</feature>
<evidence type="ECO:0000256" key="2">
    <source>
        <dbReference type="ARBA" id="ARBA00022692"/>
    </source>
</evidence>
<proteinExistence type="predicted"/>
<evidence type="ECO:0000256" key="6">
    <source>
        <dbReference type="ARBA" id="ARBA00023136"/>
    </source>
</evidence>
<protein>
    <recommendedName>
        <fullName evidence="15">HIT domain-containing protein</fullName>
    </recommendedName>
</protein>
<gene>
    <name evidence="13" type="ORF">QQX98_011119</name>
</gene>
<dbReference type="PROSITE" id="PS50850">
    <property type="entry name" value="MFS"/>
    <property type="match status" value="1"/>
</dbReference>
<evidence type="ECO:0000256" key="8">
    <source>
        <dbReference type="PROSITE-ProRule" id="PRU00464"/>
    </source>
</evidence>
<feature type="transmembrane region" description="Helical" evidence="10">
    <location>
        <begin position="467"/>
        <end position="488"/>
    </location>
</feature>
<keyword evidence="7" id="KW-0325">Glycoprotein</keyword>
<reference evidence="13 14" key="1">
    <citation type="journal article" date="2025" name="Microbiol. Resour. Announc.">
        <title>Draft genome sequences for Neonectria magnoliae and Neonectria punicea, canker pathogens of Liriodendron tulipifera and Acer saccharum in West Virginia.</title>
        <authorList>
            <person name="Petronek H.M."/>
            <person name="Kasson M.T."/>
            <person name="Metheny A.M."/>
            <person name="Stauder C.M."/>
            <person name="Lovett B."/>
            <person name="Lynch S.C."/>
            <person name="Garnas J.R."/>
            <person name="Kasson L.R."/>
            <person name="Stajich J.E."/>
        </authorList>
    </citation>
    <scope>NUCLEOTIDE SEQUENCE [LARGE SCALE GENOMIC DNA]</scope>
    <source>
        <strain evidence="13 14">NRRL 64653</strain>
    </source>
</reference>
<accession>A0ABR1GN04</accession>
<feature type="domain" description="HIT" evidence="12">
    <location>
        <begin position="570"/>
        <end position="683"/>
    </location>
</feature>
<name>A0ABR1GN04_9HYPO</name>
<feature type="transmembrane region" description="Helical" evidence="10">
    <location>
        <begin position="72"/>
        <end position="91"/>
    </location>
</feature>
<evidence type="ECO:0000313" key="13">
    <source>
        <dbReference type="EMBL" id="KAK7403129.1"/>
    </source>
</evidence>
<dbReference type="InterPro" id="IPR011701">
    <property type="entry name" value="MFS"/>
</dbReference>